<dbReference type="InterPro" id="IPR036691">
    <property type="entry name" value="Endo/exonu/phosph_ase_sf"/>
</dbReference>
<evidence type="ECO:0000313" key="2">
    <source>
        <dbReference type="EMBL" id="CDP33867.1"/>
    </source>
</evidence>
<dbReference type="Gene3D" id="3.60.10.10">
    <property type="entry name" value="Endonuclease/exonuclease/phosphatase"/>
    <property type="match status" value="1"/>
</dbReference>
<dbReference type="EMBL" id="HG937691">
    <property type="protein sequence ID" value="CDP33867.1"/>
    <property type="molecule type" value="Genomic_DNA"/>
</dbReference>
<dbReference type="PANTHER" id="PTHR11200:SF275">
    <property type="entry name" value="LD06095P"/>
    <property type="match status" value="1"/>
</dbReference>
<dbReference type="SUPFAM" id="SSF56219">
    <property type="entry name" value="DNase I-like"/>
    <property type="match status" value="1"/>
</dbReference>
<dbReference type="GO" id="GO:0004439">
    <property type="term" value="F:phosphatidylinositol-4,5-bisphosphate 5-phosphatase activity"/>
    <property type="evidence" value="ECO:0007669"/>
    <property type="project" value="TreeGrafter"/>
</dbReference>
<dbReference type="InterPro" id="IPR046985">
    <property type="entry name" value="IP5"/>
</dbReference>
<proteinExistence type="predicted"/>
<evidence type="ECO:0000259" key="1">
    <source>
        <dbReference type="SMART" id="SM00128"/>
    </source>
</evidence>
<organism evidence="2">
    <name type="scientific">Blastobotrys adeninivorans</name>
    <name type="common">Yeast</name>
    <name type="synonym">Arxula adeninivorans</name>
    <dbReference type="NCBI Taxonomy" id="409370"/>
    <lineage>
        <taxon>Eukaryota</taxon>
        <taxon>Fungi</taxon>
        <taxon>Dikarya</taxon>
        <taxon>Ascomycota</taxon>
        <taxon>Saccharomycotina</taxon>
        <taxon>Dipodascomycetes</taxon>
        <taxon>Dipodascales</taxon>
        <taxon>Trichomonascaceae</taxon>
        <taxon>Blastobotrys</taxon>
    </lineage>
</organism>
<dbReference type="PANTHER" id="PTHR11200">
    <property type="entry name" value="INOSITOL 5-PHOSPHATASE"/>
    <property type="match status" value="1"/>
</dbReference>
<dbReference type="InterPro" id="IPR000300">
    <property type="entry name" value="IPPc"/>
</dbReference>
<feature type="domain" description="Inositol polyphosphate-related phosphatase" evidence="1">
    <location>
        <begin position="4"/>
        <end position="293"/>
    </location>
</feature>
<gene>
    <name evidence="2" type="ORF">GNLVRS02_ARAD1A19294g</name>
</gene>
<name>A0A060T4P3_BLAAD</name>
<dbReference type="AlphaFoldDB" id="A0A060T4P3"/>
<accession>A0A060T4P3</accession>
<dbReference type="Pfam" id="PF22669">
    <property type="entry name" value="Exo_endo_phos2"/>
    <property type="match status" value="1"/>
</dbReference>
<protein>
    <submittedName>
        <fullName evidence="2">ARAD1A19294p</fullName>
    </submittedName>
</protein>
<dbReference type="SMART" id="SM00128">
    <property type="entry name" value="IPPc"/>
    <property type="match status" value="1"/>
</dbReference>
<dbReference type="GO" id="GO:0046856">
    <property type="term" value="P:phosphatidylinositol dephosphorylation"/>
    <property type="evidence" value="ECO:0007669"/>
    <property type="project" value="InterPro"/>
</dbReference>
<sequence>MNGLFATFNCGKALQSPDQVSKLVTQALKSANYHVVAFGFQEICPIMEGCFGDYRQYLTPILAGLDSVLSESYQQVDVVALGAILLVVYASPDVTIATKTSATARCGMLKSGLKGGVGVRFKASHNGTTREITIVTAHLAANEGMSLARNHNYYELVTRLDFGDGYGAYKPGSHFVFMGDLNYRALQEVNDEDVNEETAGERLRVAGDELTKEMNQGRVLYGLEEAPIDFKPTYKFFPNTETYNTKRIPSWCDRILYLGGGAVVNWYHSLPEVNWSDHRPVALSLTIDSDPVDILTEEMSIALTDKPYPNLYLGLSPQRDLYATIGSLADQTIGWSLYLGTTRRGNVYLGVGLLCVYLAFRIL</sequence>
<reference evidence="2" key="1">
    <citation type="submission" date="2014-02" db="EMBL/GenBank/DDBJ databases">
        <authorList>
            <person name="Genoscope - CEA"/>
        </authorList>
    </citation>
    <scope>NUCLEOTIDE SEQUENCE</scope>
    <source>
        <strain evidence="2">LS3</strain>
    </source>
</reference>
<reference evidence="2" key="2">
    <citation type="submission" date="2014-06" db="EMBL/GenBank/DDBJ databases">
        <title>The complete genome of Blastobotrys (Arxula) adeninivorans LS3 - a yeast of biotechnological interest.</title>
        <authorList>
            <person name="Kunze G."/>
            <person name="Gaillardin C."/>
            <person name="Czernicka M."/>
            <person name="Durrens P."/>
            <person name="Martin T."/>
            <person name="Boer E."/>
            <person name="Gabaldon T."/>
            <person name="Cruz J."/>
            <person name="Talla E."/>
            <person name="Marck C."/>
            <person name="Goffeau A."/>
            <person name="Barbe V."/>
            <person name="Baret P."/>
            <person name="Baronian K."/>
            <person name="Beier S."/>
            <person name="Bleykasten C."/>
            <person name="Bode R."/>
            <person name="Casaregola S."/>
            <person name="Despons L."/>
            <person name="Fairhead C."/>
            <person name="Giersberg M."/>
            <person name="Gierski P."/>
            <person name="Hahnel U."/>
            <person name="Hartmann A."/>
            <person name="Jankowska D."/>
            <person name="Jubin C."/>
            <person name="Jung P."/>
            <person name="Lafontaine I."/>
            <person name="Leh-Louis V."/>
            <person name="Lemaire M."/>
            <person name="Marcet-Houben M."/>
            <person name="Mascher M."/>
            <person name="Morel G."/>
            <person name="Richard G.-F."/>
            <person name="Riechen J."/>
            <person name="Sacerdot C."/>
            <person name="Sarkar A."/>
            <person name="Savel G."/>
            <person name="Schacherer J."/>
            <person name="Sherman D."/>
            <person name="Straub M.-L."/>
            <person name="Stein N."/>
            <person name="Thierry A."/>
            <person name="Trautwein-Schult A."/>
            <person name="Westhof E."/>
            <person name="Worch S."/>
            <person name="Dujon B."/>
            <person name="Souciet J.-L."/>
            <person name="Wincker P."/>
            <person name="Scholz U."/>
            <person name="Neuveglise N."/>
        </authorList>
    </citation>
    <scope>NUCLEOTIDE SEQUENCE</scope>
    <source>
        <strain evidence="2">LS3</strain>
    </source>
</reference>
<dbReference type="PhylomeDB" id="A0A060T4P3"/>